<feature type="compositionally biased region" description="Pro residues" evidence="3">
    <location>
        <begin position="168"/>
        <end position="178"/>
    </location>
</feature>
<name>A0A7H8N983_9ACTN</name>
<dbReference type="InterPro" id="IPR000086">
    <property type="entry name" value="NUDIX_hydrolase_dom"/>
</dbReference>
<proteinExistence type="predicted"/>
<feature type="compositionally biased region" description="Basic and acidic residues" evidence="3">
    <location>
        <begin position="181"/>
        <end position="192"/>
    </location>
</feature>
<evidence type="ECO:0000256" key="3">
    <source>
        <dbReference type="SAM" id="MobiDB-lite"/>
    </source>
</evidence>
<gene>
    <name evidence="5" type="ORF">HUT08_17515</name>
</gene>
<evidence type="ECO:0000256" key="2">
    <source>
        <dbReference type="ARBA" id="ARBA00022801"/>
    </source>
</evidence>
<evidence type="ECO:0000313" key="6">
    <source>
        <dbReference type="Proteomes" id="UP000509303"/>
    </source>
</evidence>
<keyword evidence="2 5" id="KW-0378">Hydrolase</keyword>
<evidence type="ECO:0000313" key="5">
    <source>
        <dbReference type="EMBL" id="QKW51035.1"/>
    </source>
</evidence>
<feature type="region of interest" description="Disordered" evidence="3">
    <location>
        <begin position="167"/>
        <end position="212"/>
    </location>
</feature>
<protein>
    <submittedName>
        <fullName evidence="5">NUDIX hydrolase</fullName>
    </submittedName>
</protein>
<evidence type="ECO:0000256" key="1">
    <source>
        <dbReference type="ARBA" id="ARBA00001946"/>
    </source>
</evidence>
<dbReference type="AlphaFoldDB" id="A0A7H8N983"/>
<dbReference type="PROSITE" id="PS51462">
    <property type="entry name" value="NUDIX"/>
    <property type="match status" value="1"/>
</dbReference>
<keyword evidence="6" id="KW-1185">Reference proteome</keyword>
<dbReference type="GO" id="GO:0019693">
    <property type="term" value="P:ribose phosphate metabolic process"/>
    <property type="evidence" value="ECO:0007669"/>
    <property type="project" value="TreeGrafter"/>
</dbReference>
<accession>A0A7H8N983</accession>
<dbReference type="InterPro" id="IPR015797">
    <property type="entry name" value="NUDIX_hydrolase-like_dom_sf"/>
</dbReference>
<dbReference type="PANTHER" id="PTHR11839">
    <property type="entry name" value="UDP/ADP-SUGAR PYROPHOSPHATASE"/>
    <property type="match status" value="1"/>
</dbReference>
<dbReference type="Proteomes" id="UP000509303">
    <property type="component" value="Chromosome"/>
</dbReference>
<dbReference type="GO" id="GO:0005829">
    <property type="term" value="C:cytosol"/>
    <property type="evidence" value="ECO:0007669"/>
    <property type="project" value="TreeGrafter"/>
</dbReference>
<dbReference type="EMBL" id="CP054929">
    <property type="protein sequence ID" value="QKW51035.1"/>
    <property type="molecule type" value="Genomic_DNA"/>
</dbReference>
<dbReference type="SUPFAM" id="SSF55811">
    <property type="entry name" value="Nudix"/>
    <property type="match status" value="1"/>
</dbReference>
<dbReference type="GO" id="GO:0006753">
    <property type="term" value="P:nucleoside phosphate metabolic process"/>
    <property type="evidence" value="ECO:0007669"/>
    <property type="project" value="TreeGrafter"/>
</dbReference>
<evidence type="ECO:0000259" key="4">
    <source>
        <dbReference type="PROSITE" id="PS51462"/>
    </source>
</evidence>
<dbReference type="Pfam" id="PF00293">
    <property type="entry name" value="NUDIX"/>
    <property type="match status" value="1"/>
</dbReference>
<organism evidence="5 6">
    <name type="scientific">Streptomyces buecherae</name>
    <dbReference type="NCBI Taxonomy" id="2763006"/>
    <lineage>
        <taxon>Bacteria</taxon>
        <taxon>Bacillati</taxon>
        <taxon>Actinomycetota</taxon>
        <taxon>Actinomycetes</taxon>
        <taxon>Kitasatosporales</taxon>
        <taxon>Streptomycetaceae</taxon>
        <taxon>Streptomyces</taxon>
    </lineage>
</organism>
<dbReference type="CDD" id="cd03424">
    <property type="entry name" value="NUDIX_ADPRase_Nudt5_UGPPase_Nudt14"/>
    <property type="match status" value="1"/>
</dbReference>
<comment type="cofactor">
    <cofactor evidence="1">
        <name>Mg(2+)</name>
        <dbReference type="ChEBI" id="CHEBI:18420"/>
    </cofactor>
</comment>
<dbReference type="Gene3D" id="3.90.79.10">
    <property type="entry name" value="Nucleoside Triphosphate Pyrophosphohydrolase"/>
    <property type="match status" value="1"/>
</dbReference>
<dbReference type="PANTHER" id="PTHR11839:SF18">
    <property type="entry name" value="NUDIX HYDROLASE DOMAIN-CONTAINING PROTEIN"/>
    <property type="match status" value="1"/>
</dbReference>
<reference evidence="5 6" key="1">
    <citation type="submission" date="2020-06" db="EMBL/GenBank/DDBJ databases">
        <title>Genome mining for natural products.</title>
        <authorList>
            <person name="Zhang B."/>
            <person name="Shi J."/>
            <person name="Ge H."/>
        </authorList>
    </citation>
    <scope>NUCLEOTIDE SEQUENCE [LARGE SCALE GENOMIC DNA]</scope>
    <source>
        <strain evidence="5 6">NA00687</strain>
    </source>
</reference>
<feature type="domain" description="Nudix hydrolase" evidence="4">
    <location>
        <begin position="79"/>
        <end position="214"/>
    </location>
</feature>
<dbReference type="RefSeq" id="WP_176162759.1">
    <property type="nucleotide sequence ID" value="NZ_CP054929.1"/>
</dbReference>
<sequence>MNRYDRLRAERPDLFVNSPDGIDLLLSPEAVEAARRGAGAAPDAPVGVVYEDSYVTVVRDAVRFPDGAHGLYLRVLPRAADPGVVVLPLLPTGRVVLVEHYRHATRAWHWEVPRGMGEPGATGADSAARELREEIGARATELVPLGDVHPDTGLLGSRVQLFAARIPHPAPATTPPPGEAAGREPVDGRQDEGQQDSGGDVRKYGAEPYPGARDVTEGIRRMMTVPYAALGDMIATGAVTDAFTIAAYARARLAGLLDAPAPPAPASADGG</sequence>
<dbReference type="GO" id="GO:0016787">
    <property type="term" value="F:hydrolase activity"/>
    <property type="evidence" value="ECO:0007669"/>
    <property type="project" value="UniProtKB-KW"/>
</dbReference>